<sequence length="85" mass="9823">MNIKEIIKKLSEEGYSPYLQERLGIIFNSVDDTKGNPKVSSVSQIRIEKEKIIIQYPLGQIPEEKEFKTIEELLKFVRQVFPIAG</sequence>
<proteinExistence type="predicted"/>
<gene>
    <name evidence="1" type="ORF">HMPREF0765_3733</name>
</gene>
<dbReference type="EMBL" id="ACHB01000087">
    <property type="protein sequence ID" value="EEI90674.1"/>
    <property type="molecule type" value="Genomic_DNA"/>
</dbReference>
<protein>
    <submittedName>
        <fullName evidence="1">Uncharacterized protein</fullName>
    </submittedName>
</protein>
<organism evidence="1 2">
    <name type="scientific">Sphingobacterium spiritivorum ATCC 33300</name>
    <dbReference type="NCBI Taxonomy" id="525372"/>
    <lineage>
        <taxon>Bacteria</taxon>
        <taxon>Pseudomonadati</taxon>
        <taxon>Bacteroidota</taxon>
        <taxon>Sphingobacteriia</taxon>
        <taxon>Sphingobacteriales</taxon>
        <taxon>Sphingobacteriaceae</taxon>
        <taxon>Sphingobacterium</taxon>
    </lineage>
</organism>
<name>C2G2C7_SPHSI</name>
<reference evidence="1 2" key="1">
    <citation type="submission" date="2009-01" db="EMBL/GenBank/DDBJ databases">
        <authorList>
            <person name="Qin X."/>
            <person name="Bachman B."/>
            <person name="Battles P."/>
            <person name="Bell A."/>
            <person name="Bess C."/>
            <person name="Bickham C."/>
            <person name="Chaboub L."/>
            <person name="Chen D."/>
            <person name="Coyle M."/>
            <person name="Deiros D.R."/>
            <person name="Dinh H."/>
            <person name="Forbes L."/>
            <person name="Fowler G."/>
            <person name="Francisco L."/>
            <person name="Fu Q."/>
            <person name="Gubbala S."/>
            <person name="Hale W."/>
            <person name="Han Y."/>
            <person name="Hemphill L."/>
            <person name="Highlander S.K."/>
            <person name="Hirani K."/>
            <person name="Hogues M."/>
            <person name="Jackson L."/>
            <person name="Jakkamsetti A."/>
            <person name="Javaid M."/>
            <person name="Jiang H."/>
            <person name="Korchina V."/>
            <person name="Kovar C."/>
            <person name="Lara F."/>
            <person name="Lee S."/>
            <person name="Mata R."/>
            <person name="Mathew T."/>
            <person name="Moen C."/>
            <person name="Morales K."/>
            <person name="Munidasa M."/>
            <person name="Nazareth L."/>
            <person name="Ngo R."/>
            <person name="Nguyen L."/>
            <person name="Okwuonu G."/>
            <person name="Ongeri F."/>
            <person name="Patil S."/>
            <person name="Petrosino J."/>
            <person name="Pham C."/>
            <person name="Pham P."/>
            <person name="Pu L.-L."/>
            <person name="Puazo M."/>
            <person name="Raj R."/>
            <person name="Reid J."/>
            <person name="Rouhana J."/>
            <person name="Saada N."/>
            <person name="Shang Y."/>
            <person name="Simmons D."/>
            <person name="Thornton R."/>
            <person name="Warren J."/>
            <person name="Weissenberger G."/>
            <person name="Zhang J."/>
            <person name="Zhang L."/>
            <person name="Zhou C."/>
            <person name="Zhu D."/>
            <person name="Muzny D."/>
            <person name="Worley K."/>
            <person name="Gibbs R."/>
        </authorList>
    </citation>
    <scope>NUCLEOTIDE SEQUENCE [LARGE SCALE GENOMIC DNA]</scope>
    <source>
        <strain evidence="1 2">ATCC 33300</strain>
    </source>
</reference>
<dbReference type="Proteomes" id="UP000006241">
    <property type="component" value="Unassembled WGS sequence"/>
</dbReference>
<dbReference type="HOGENOM" id="CLU_2464189_0_0_10"/>
<evidence type="ECO:0000313" key="2">
    <source>
        <dbReference type="Proteomes" id="UP000006241"/>
    </source>
</evidence>
<comment type="caution">
    <text evidence="1">The sequence shown here is derived from an EMBL/GenBank/DDBJ whole genome shotgun (WGS) entry which is preliminary data.</text>
</comment>
<evidence type="ECO:0000313" key="1">
    <source>
        <dbReference type="EMBL" id="EEI90674.1"/>
    </source>
</evidence>
<dbReference type="RefSeq" id="WP_003002638.1">
    <property type="nucleotide sequence ID" value="NZ_GG668630.1"/>
</dbReference>
<accession>C2G2C7</accession>
<dbReference type="AlphaFoldDB" id="C2G2C7"/>